<dbReference type="EMBL" id="JABAFD010000001">
    <property type="protein sequence ID" value="NME07914.1"/>
    <property type="molecule type" value="Genomic_DNA"/>
</dbReference>
<name>A0A5P3XHQ1_PARBF</name>
<evidence type="ECO:0000313" key="1">
    <source>
        <dbReference type="EMBL" id="NME07914.1"/>
    </source>
</evidence>
<evidence type="ECO:0000313" key="4">
    <source>
        <dbReference type="Proteomes" id="UP000573963"/>
    </source>
</evidence>
<reference evidence="1 4" key="2">
    <citation type="submission" date="2020-04" db="EMBL/GenBank/DDBJ databases">
        <authorList>
            <person name="Hitch T.C.A."/>
            <person name="Wylensek D."/>
            <person name="Clavel T."/>
        </authorList>
    </citation>
    <scope>NUCLEOTIDE SEQUENCE [LARGE SCALE GENOMIC DNA]</scope>
    <source>
        <strain evidence="1 4">Med78_4-601-WT-2</strain>
    </source>
</reference>
<sequence length="65" mass="7552">MKYIKGGIVVMAINFEEVKTKFINGDLDEKIRIYTTTEGLSVEQFRELLKYYPIQHLSKLEKALG</sequence>
<gene>
    <name evidence="2" type="ORF">D4A35_13670</name>
    <name evidence="1" type="ORF">HF875_00210</name>
</gene>
<proteinExistence type="predicted"/>
<accession>A0A5P3XHQ1</accession>
<evidence type="ECO:0000313" key="2">
    <source>
        <dbReference type="EMBL" id="QEZ69878.1"/>
    </source>
</evidence>
<dbReference type="GeneID" id="67473692"/>
<organism evidence="2 3">
    <name type="scientific">Paraclostridium bifermentans</name>
    <name type="common">Clostridium bifermentans</name>
    <dbReference type="NCBI Taxonomy" id="1490"/>
    <lineage>
        <taxon>Bacteria</taxon>
        <taxon>Bacillati</taxon>
        <taxon>Bacillota</taxon>
        <taxon>Clostridia</taxon>
        <taxon>Peptostreptococcales</taxon>
        <taxon>Peptostreptococcaceae</taxon>
        <taxon>Paraclostridium</taxon>
    </lineage>
</organism>
<dbReference type="Proteomes" id="UP000326961">
    <property type="component" value="Chromosome"/>
</dbReference>
<dbReference type="EMBL" id="CP032452">
    <property type="protein sequence ID" value="QEZ69878.1"/>
    <property type="molecule type" value="Genomic_DNA"/>
</dbReference>
<reference evidence="2 3" key="1">
    <citation type="submission" date="2018-09" db="EMBL/GenBank/DDBJ databases">
        <title>A clostridial neurotoxin that targets Anopheles mosquitoes.</title>
        <authorList>
            <person name="Contreras E."/>
            <person name="Masuyer G."/>
            <person name="Qureshi N."/>
            <person name="Chawla S."/>
            <person name="Lim H.L."/>
            <person name="Chen J."/>
            <person name="Stenmark P."/>
            <person name="Gill S."/>
        </authorList>
    </citation>
    <scope>NUCLEOTIDE SEQUENCE [LARGE SCALE GENOMIC DNA]</scope>
    <source>
        <strain evidence="2 3">Cbm</strain>
    </source>
</reference>
<protein>
    <submittedName>
        <fullName evidence="2">Uncharacterized protein</fullName>
    </submittedName>
</protein>
<dbReference type="RefSeq" id="WP_119472409.1">
    <property type="nucleotide sequence ID" value="NZ_BROK01000016.1"/>
</dbReference>
<evidence type="ECO:0000313" key="3">
    <source>
        <dbReference type="Proteomes" id="UP000326961"/>
    </source>
</evidence>
<dbReference type="AlphaFoldDB" id="A0A5P3XHQ1"/>
<dbReference type="Proteomes" id="UP000573963">
    <property type="component" value="Unassembled WGS sequence"/>
</dbReference>